<dbReference type="OrthoDB" id="9828591at2"/>
<sequence>MTDSPVRRLVAQTLKPFHRKPGMIDTSELSMALFADARDAGVEAITGSGVGLELHAGERVLASALLVDRPKGYEHRLAMAITDRRTAVSGWSSISGPGSFNNRRFSVAHAELTRVEVKTGMLTNHVALFAGNTKHELIFGELVQPLGALYQALTTQIAPGERVEPPTAWPASSDADPAGAHAAAQALWNDDPLARQALETIDRNVRHAGMPAEMGRDLVARVVLAHRTSATAPAMREGRWLSPMSAQDLGGTLVRFFGAPMTHAQPQPGVEQLDFRIDPKRDVLYDAVTALGVASYIGLGVGFRPGAAIADALLRKQQVTQLRVMFADQAGGAAYRLFAPPQPLEPCDSRLAQRLHLALGAASYSVLLRRAERGWGPSYAELFPKT</sequence>
<dbReference type="STRING" id="927083.DB32_000317"/>
<proteinExistence type="predicted"/>
<dbReference type="KEGG" id="samy:DB32_000317"/>
<organism evidence="1 2">
    <name type="scientific">Sandaracinus amylolyticus</name>
    <dbReference type="NCBI Taxonomy" id="927083"/>
    <lineage>
        <taxon>Bacteria</taxon>
        <taxon>Pseudomonadati</taxon>
        <taxon>Myxococcota</taxon>
        <taxon>Polyangia</taxon>
        <taxon>Polyangiales</taxon>
        <taxon>Sandaracinaceae</taxon>
        <taxon>Sandaracinus</taxon>
    </lineage>
</organism>
<dbReference type="Proteomes" id="UP000034883">
    <property type="component" value="Chromosome"/>
</dbReference>
<keyword evidence="2" id="KW-1185">Reference proteome</keyword>
<dbReference type="RefSeq" id="WP_053230634.1">
    <property type="nucleotide sequence ID" value="NZ_CP011125.1"/>
</dbReference>
<evidence type="ECO:0000313" key="2">
    <source>
        <dbReference type="Proteomes" id="UP000034883"/>
    </source>
</evidence>
<protein>
    <submittedName>
        <fullName evidence="1">Uncharacterized protein</fullName>
    </submittedName>
</protein>
<name>A0A0F6VYW5_9BACT</name>
<dbReference type="AlphaFoldDB" id="A0A0F6VYW5"/>
<gene>
    <name evidence="1" type="ORF">DB32_000317</name>
</gene>
<accession>A0A0F6VYW5</accession>
<evidence type="ECO:0000313" key="1">
    <source>
        <dbReference type="EMBL" id="AKF03168.1"/>
    </source>
</evidence>
<dbReference type="EMBL" id="CP011125">
    <property type="protein sequence ID" value="AKF03168.1"/>
    <property type="molecule type" value="Genomic_DNA"/>
</dbReference>
<reference evidence="1 2" key="1">
    <citation type="submission" date="2015-03" db="EMBL/GenBank/DDBJ databases">
        <title>Genome assembly of Sandaracinus amylolyticus DSM 53668.</title>
        <authorList>
            <person name="Sharma G."/>
            <person name="Subramanian S."/>
        </authorList>
    </citation>
    <scope>NUCLEOTIDE SEQUENCE [LARGE SCALE GENOMIC DNA]</scope>
    <source>
        <strain evidence="1 2">DSM 53668</strain>
    </source>
</reference>